<protein>
    <submittedName>
        <fullName evidence="1">Gliding motility lipoprotein GldH</fullName>
    </submittedName>
</protein>
<proteinExistence type="predicted"/>
<keyword evidence="1" id="KW-0449">Lipoprotein</keyword>
<dbReference type="InterPro" id="IPR020018">
    <property type="entry name" value="Motility-assoc_lipoprot_GldH"/>
</dbReference>
<sequence length="163" mass="18598">MLKKISVLLLIIVVCSCDSNRIFDEYYSVDDAWHKDSIVSFNFSPKDTISGRNLFVTLRNNSDYRFSNIFLIVELNYPNGKTTTDTLQYKMAEPNGKFLGTGFSDVKENKLWFKGHKTPFVFNESGSYTVSLKHAMRENAEVNGVTELKGITDVGFRIETLDK</sequence>
<reference evidence="1 2" key="1">
    <citation type="submission" date="2023-09" db="EMBL/GenBank/DDBJ databases">
        <authorList>
            <person name="Rey-Velasco X."/>
        </authorList>
    </citation>
    <scope>NUCLEOTIDE SEQUENCE [LARGE SCALE GENOMIC DNA]</scope>
    <source>
        <strain evidence="1 2">W332</strain>
    </source>
</reference>
<dbReference type="Pfam" id="PF14109">
    <property type="entry name" value="GldH_lipo"/>
    <property type="match status" value="1"/>
</dbReference>
<gene>
    <name evidence="1" type="ORF">RM697_05635</name>
</gene>
<name>A0ABU2YJQ2_9FLAO</name>
<evidence type="ECO:0000313" key="1">
    <source>
        <dbReference type="EMBL" id="MDT0558116.1"/>
    </source>
</evidence>
<dbReference type="PROSITE" id="PS51257">
    <property type="entry name" value="PROKAR_LIPOPROTEIN"/>
    <property type="match status" value="1"/>
</dbReference>
<dbReference type="RefSeq" id="WP_311426885.1">
    <property type="nucleotide sequence ID" value="NZ_JAVRIA010000002.1"/>
</dbReference>
<dbReference type="NCBIfam" id="TIGR03511">
    <property type="entry name" value="GldH_lipo"/>
    <property type="match status" value="1"/>
</dbReference>
<evidence type="ECO:0000313" key="2">
    <source>
        <dbReference type="Proteomes" id="UP001259492"/>
    </source>
</evidence>
<comment type="caution">
    <text evidence="1">The sequence shown here is derived from an EMBL/GenBank/DDBJ whole genome shotgun (WGS) entry which is preliminary data.</text>
</comment>
<accession>A0ABU2YJQ2</accession>
<keyword evidence="2" id="KW-1185">Reference proteome</keyword>
<dbReference type="Proteomes" id="UP001259492">
    <property type="component" value="Unassembled WGS sequence"/>
</dbReference>
<dbReference type="EMBL" id="JAVRIA010000002">
    <property type="protein sequence ID" value="MDT0558116.1"/>
    <property type="molecule type" value="Genomic_DNA"/>
</dbReference>
<organism evidence="1 2">
    <name type="scientific">Microcosmobacter mediterraneus</name>
    <dbReference type="NCBI Taxonomy" id="3075607"/>
    <lineage>
        <taxon>Bacteria</taxon>
        <taxon>Pseudomonadati</taxon>
        <taxon>Bacteroidota</taxon>
        <taxon>Flavobacteriia</taxon>
        <taxon>Flavobacteriales</taxon>
        <taxon>Flavobacteriaceae</taxon>
        <taxon>Microcosmobacter</taxon>
    </lineage>
</organism>